<feature type="transmembrane region" description="Helical" evidence="1">
    <location>
        <begin position="14"/>
        <end position="38"/>
    </location>
</feature>
<dbReference type="EMBL" id="CP021434">
    <property type="protein sequence ID" value="ARU59935.1"/>
    <property type="molecule type" value="Genomic_DNA"/>
</dbReference>
<feature type="transmembrane region" description="Helical" evidence="1">
    <location>
        <begin position="50"/>
        <end position="70"/>
    </location>
</feature>
<dbReference type="Proteomes" id="UP000195437">
    <property type="component" value="Chromosome"/>
</dbReference>
<evidence type="ECO:0008006" key="4">
    <source>
        <dbReference type="Google" id="ProtNLM"/>
    </source>
</evidence>
<keyword evidence="3" id="KW-1185">Reference proteome</keyword>
<feature type="transmembrane region" description="Helical" evidence="1">
    <location>
        <begin position="82"/>
        <end position="99"/>
    </location>
</feature>
<feature type="transmembrane region" description="Helical" evidence="1">
    <location>
        <begin position="171"/>
        <end position="193"/>
    </location>
</feature>
<proteinExistence type="predicted"/>
<evidence type="ECO:0000313" key="2">
    <source>
        <dbReference type="EMBL" id="ARU59935.1"/>
    </source>
</evidence>
<evidence type="ECO:0000256" key="1">
    <source>
        <dbReference type="SAM" id="Phobius"/>
    </source>
</evidence>
<dbReference type="InterPro" id="IPR011737">
    <property type="entry name" value="CHP02206_TP0381"/>
</dbReference>
<dbReference type="Pfam" id="PF14808">
    <property type="entry name" value="TMEM164"/>
    <property type="match status" value="1"/>
</dbReference>
<feature type="transmembrane region" description="Helical" evidence="1">
    <location>
        <begin position="104"/>
        <end position="122"/>
    </location>
</feature>
<protein>
    <recommendedName>
        <fullName evidence="4">TIGR02206 family membrane protein</fullName>
    </recommendedName>
</protein>
<dbReference type="AlphaFoldDB" id="A0A1Y0IK92"/>
<feature type="transmembrane region" description="Helical" evidence="1">
    <location>
        <begin position="213"/>
        <end position="234"/>
    </location>
</feature>
<keyword evidence="1" id="KW-1133">Transmembrane helix</keyword>
<feature type="transmembrane region" description="Helical" evidence="1">
    <location>
        <begin position="137"/>
        <end position="159"/>
    </location>
</feature>
<sequence>MLEFFDIRGLPEPFALFSFGHLLSLFLIFSAIVFLFWYRERLKEERINRLTRYGLAGLLLISDLVLNIWFIQAGSWTLDYNLPLQLCTISLYLSAFMLITRSVLLFEFAFLVGMGGALQALLTPDLGHYSYPHFRTYQFFIAHGAIMLAGFYMVFVEGFRPTLHSIWRSILLLNIIAALVGLANWLTGGNYMFLAHKPGAASLLDLLGPWPYYIIWLEAVVLVSVLIFYLPFGLQDLWRKRTGRGN</sequence>
<dbReference type="KEGG" id="tum:CBW65_01825"/>
<keyword evidence="1" id="KW-0472">Membrane</keyword>
<keyword evidence="1" id="KW-0812">Transmembrane</keyword>
<reference evidence="3" key="1">
    <citation type="submission" date="2017-05" db="EMBL/GenBank/DDBJ databases">
        <authorList>
            <person name="Sung H."/>
        </authorList>
    </citation>
    <scope>NUCLEOTIDE SEQUENCE [LARGE SCALE GENOMIC DNA]</scope>
    <source>
        <strain evidence="3">AR23208</strain>
    </source>
</reference>
<dbReference type="OrthoDB" id="9813172at2"/>
<dbReference type="NCBIfam" id="TIGR02206">
    <property type="entry name" value="intg_mem_TP0381"/>
    <property type="match status" value="1"/>
</dbReference>
<accession>A0A1Y0IK92</accession>
<organism evidence="2 3">
    <name type="scientific">Tumebacillus avium</name>
    <dbReference type="NCBI Taxonomy" id="1903704"/>
    <lineage>
        <taxon>Bacteria</taxon>
        <taxon>Bacillati</taxon>
        <taxon>Bacillota</taxon>
        <taxon>Bacilli</taxon>
        <taxon>Bacillales</taxon>
        <taxon>Alicyclobacillaceae</taxon>
        <taxon>Tumebacillus</taxon>
    </lineage>
</organism>
<evidence type="ECO:0000313" key="3">
    <source>
        <dbReference type="Proteomes" id="UP000195437"/>
    </source>
</evidence>
<name>A0A1Y0IK92_9BACL</name>
<gene>
    <name evidence="2" type="ORF">CBW65_01825</name>
</gene>